<feature type="signal peptide" evidence="1">
    <location>
        <begin position="1"/>
        <end position="26"/>
    </location>
</feature>
<name>A0A975K549_9SPHN</name>
<organism evidence="2 3">
    <name type="scientific">Sphingobium phenoxybenzoativorans</name>
    <dbReference type="NCBI Taxonomy" id="1592790"/>
    <lineage>
        <taxon>Bacteria</taxon>
        <taxon>Pseudomonadati</taxon>
        <taxon>Pseudomonadota</taxon>
        <taxon>Alphaproteobacteria</taxon>
        <taxon>Sphingomonadales</taxon>
        <taxon>Sphingomonadaceae</taxon>
        <taxon>Sphingobium</taxon>
    </lineage>
</organism>
<keyword evidence="1" id="KW-0732">Signal</keyword>
<dbReference type="KEGG" id="spph:KFK14_18605"/>
<evidence type="ECO:0000313" key="3">
    <source>
        <dbReference type="Proteomes" id="UP000681425"/>
    </source>
</evidence>
<evidence type="ECO:0008006" key="4">
    <source>
        <dbReference type="Google" id="ProtNLM"/>
    </source>
</evidence>
<proteinExistence type="predicted"/>
<reference evidence="2" key="1">
    <citation type="submission" date="2021-04" db="EMBL/GenBank/DDBJ databases">
        <title>Isolation of p-tert-butylphenol degrading bacteria Sphingobium phenoxybenzoativorans Tas13 from active sludge.</title>
        <authorList>
            <person name="Li Y."/>
        </authorList>
    </citation>
    <scope>NUCLEOTIDE SEQUENCE</scope>
    <source>
        <strain evidence="2">Tas13</strain>
    </source>
</reference>
<evidence type="ECO:0000313" key="2">
    <source>
        <dbReference type="EMBL" id="QUT05009.1"/>
    </source>
</evidence>
<keyword evidence="3" id="KW-1185">Reference proteome</keyword>
<protein>
    <recommendedName>
        <fullName evidence="4">DUF3108 domain-containing protein</fullName>
    </recommendedName>
</protein>
<evidence type="ECO:0000256" key="1">
    <source>
        <dbReference type="SAM" id="SignalP"/>
    </source>
</evidence>
<dbReference type="Proteomes" id="UP000681425">
    <property type="component" value="Chromosome"/>
</dbReference>
<sequence>MQIPAMPKLRILLAGCLILASNHGFQSVSAQSSATVSPSATALSYADYADLAVAAPVVAKAQITQATALSAKQATGVPAGFKRFYIEAKVVGLIRGENGISPTVSYLYDAPLDRKGKAPKLKKRQVLIFAQRGARPGQLQLVARDAQIDWTPTADSTAKALVSELLGQDAPPHIVGVGDAFHVAGTIAGEGETQIFLKTENGQPVSLSIISRPGEQAQWAVALGEVVDEAAATPQRGTLLWYRLACSLPQTLPIASTRTLGVTDAEAAKRDYAIVRAGLGQCGRTRTAG</sequence>
<accession>A0A975K549</accession>
<dbReference type="RefSeq" id="WP_212608715.1">
    <property type="nucleotide sequence ID" value="NZ_CP073910.1"/>
</dbReference>
<feature type="chain" id="PRO_5037563090" description="DUF3108 domain-containing protein" evidence="1">
    <location>
        <begin position="27"/>
        <end position="289"/>
    </location>
</feature>
<dbReference type="AlphaFoldDB" id="A0A975K549"/>
<gene>
    <name evidence="2" type="ORF">KFK14_18605</name>
</gene>
<dbReference type="EMBL" id="CP073910">
    <property type="protein sequence ID" value="QUT05009.1"/>
    <property type="molecule type" value="Genomic_DNA"/>
</dbReference>